<feature type="DNA-binding region" description="H-T-H motif" evidence="2">
    <location>
        <begin position="58"/>
        <end position="77"/>
    </location>
</feature>
<evidence type="ECO:0000259" key="3">
    <source>
        <dbReference type="PROSITE" id="PS50977"/>
    </source>
</evidence>
<name>A0A926D7K9_9FIRM</name>
<evidence type="ECO:0000256" key="2">
    <source>
        <dbReference type="PROSITE-ProRule" id="PRU00335"/>
    </source>
</evidence>
<dbReference type="Proteomes" id="UP000651482">
    <property type="component" value="Unassembled WGS sequence"/>
</dbReference>
<keyword evidence="1 2" id="KW-0238">DNA-binding</keyword>
<dbReference type="AlphaFoldDB" id="A0A926D7K9"/>
<dbReference type="InterPro" id="IPR009057">
    <property type="entry name" value="Homeodomain-like_sf"/>
</dbReference>
<dbReference type="Pfam" id="PF00440">
    <property type="entry name" value="TetR_N"/>
    <property type="match status" value="1"/>
</dbReference>
<reference evidence="4" key="1">
    <citation type="submission" date="2020-08" db="EMBL/GenBank/DDBJ databases">
        <title>Genome public.</title>
        <authorList>
            <person name="Liu C."/>
            <person name="Sun Q."/>
        </authorList>
    </citation>
    <scope>NUCLEOTIDE SEQUENCE</scope>
    <source>
        <strain evidence="4">NSJ-40</strain>
    </source>
</reference>
<dbReference type="EMBL" id="JACRSN010000010">
    <property type="protein sequence ID" value="MBC8533890.1"/>
    <property type="molecule type" value="Genomic_DNA"/>
</dbReference>
<dbReference type="Gene3D" id="1.10.357.10">
    <property type="entry name" value="Tetracycline Repressor, domain 2"/>
    <property type="match status" value="1"/>
</dbReference>
<proteinExistence type="predicted"/>
<dbReference type="PROSITE" id="PS50977">
    <property type="entry name" value="HTH_TETR_2"/>
    <property type="match status" value="1"/>
</dbReference>
<dbReference type="SUPFAM" id="SSF46689">
    <property type="entry name" value="Homeodomain-like"/>
    <property type="match status" value="1"/>
</dbReference>
<organism evidence="4 5">
    <name type="scientific">Yeguia hominis</name>
    <dbReference type="NCBI Taxonomy" id="2763662"/>
    <lineage>
        <taxon>Bacteria</taxon>
        <taxon>Bacillati</taxon>
        <taxon>Bacillota</taxon>
        <taxon>Clostridia</taxon>
        <taxon>Eubacteriales</taxon>
        <taxon>Yeguiaceae</taxon>
        <taxon>Yeguia</taxon>
    </lineage>
</organism>
<protein>
    <submittedName>
        <fullName evidence="4">TetR/AcrR family transcriptional regulator</fullName>
    </submittedName>
</protein>
<keyword evidence="5" id="KW-1185">Reference proteome</keyword>
<evidence type="ECO:0000256" key="1">
    <source>
        <dbReference type="ARBA" id="ARBA00023125"/>
    </source>
</evidence>
<sequence>MRFLLCFLFFHVTILVYTPNRGKEVIAISLTNVSLPAKKRILTVCVKLFLEKGYQKSTLAEIIEKANVSYSTFQNIFRAKDGVLTELVEFMFSNQFAMARSAASAALPPVYVYAVETAIQMTLTELNENLREIYIEAYTQKEASEYIFQETAKELYQIFGSYLPELTPRDFYDMEIGSASIMRGYMAHPCDAELTLKKKLRLFLTMSLRAYNVPKEEVEQTIHFVESLNIRAISEQVMQKLFQVLAMHFSFSLTDIAPPIAPPTES</sequence>
<dbReference type="GO" id="GO:0003677">
    <property type="term" value="F:DNA binding"/>
    <property type="evidence" value="ECO:0007669"/>
    <property type="project" value="UniProtKB-UniRule"/>
</dbReference>
<comment type="caution">
    <text evidence="4">The sequence shown here is derived from an EMBL/GenBank/DDBJ whole genome shotgun (WGS) entry which is preliminary data.</text>
</comment>
<gene>
    <name evidence="4" type="ORF">IAG03_07715</name>
</gene>
<dbReference type="InterPro" id="IPR001647">
    <property type="entry name" value="HTH_TetR"/>
</dbReference>
<feature type="domain" description="HTH tetR-type" evidence="3">
    <location>
        <begin position="35"/>
        <end position="95"/>
    </location>
</feature>
<evidence type="ECO:0000313" key="5">
    <source>
        <dbReference type="Proteomes" id="UP000651482"/>
    </source>
</evidence>
<evidence type="ECO:0000313" key="4">
    <source>
        <dbReference type="EMBL" id="MBC8533890.1"/>
    </source>
</evidence>
<accession>A0A926D7K9</accession>